<sequence length="161" mass="17471">MRGLDDAGPPPRFARVHAAPNPHPAPPAETQRQPRNMSTSSKPKSRAPAHPNTRAFKHNKNSRLTRRIVLVGTDGLCKKCADKIEWRKKYRKYKSLSVPKKCNVYLEKRIKAAYRSLCAACAEAAGKCPGCAESAMEGDGEDEAGAKQRATSFGHDAGGSA</sequence>
<dbReference type="Gramene" id="CDF37387">
    <property type="protein sequence ID" value="CDF37387"/>
    <property type="gene ID" value="CHC_T00005618001"/>
</dbReference>
<protein>
    <submittedName>
        <fullName evidence="2">Uncharacterized protein</fullName>
    </submittedName>
</protein>
<gene>
    <name evidence="2" type="ORF">CHC_T00005618001</name>
</gene>
<dbReference type="PANTHER" id="PTHR22876">
    <property type="entry name" value="ZGC:101016"/>
    <property type="match status" value="1"/>
</dbReference>
<evidence type="ECO:0000313" key="3">
    <source>
        <dbReference type="Proteomes" id="UP000012073"/>
    </source>
</evidence>
<dbReference type="Proteomes" id="UP000012073">
    <property type="component" value="Unassembled WGS sequence"/>
</dbReference>
<evidence type="ECO:0000313" key="2">
    <source>
        <dbReference type="EMBL" id="CDF37387.1"/>
    </source>
</evidence>
<dbReference type="RefSeq" id="XP_005717206.1">
    <property type="nucleotide sequence ID" value="XM_005717149.1"/>
</dbReference>
<name>R7QFT8_CHOCR</name>
<keyword evidence="3" id="KW-1185">Reference proteome</keyword>
<dbReference type="OrthoDB" id="250548at2759"/>
<proteinExistence type="predicted"/>
<feature type="region of interest" description="Disordered" evidence="1">
    <location>
        <begin position="1"/>
        <end position="61"/>
    </location>
</feature>
<dbReference type="AlphaFoldDB" id="R7QFT8"/>
<dbReference type="GeneID" id="17324925"/>
<reference evidence="3" key="1">
    <citation type="journal article" date="2013" name="Proc. Natl. Acad. Sci. U.S.A.">
        <title>Genome structure and metabolic features in the red seaweed Chondrus crispus shed light on evolution of the Archaeplastida.</title>
        <authorList>
            <person name="Collen J."/>
            <person name="Porcel B."/>
            <person name="Carre W."/>
            <person name="Ball S.G."/>
            <person name="Chaparro C."/>
            <person name="Tonon T."/>
            <person name="Barbeyron T."/>
            <person name="Michel G."/>
            <person name="Noel B."/>
            <person name="Valentin K."/>
            <person name="Elias M."/>
            <person name="Artiguenave F."/>
            <person name="Arun A."/>
            <person name="Aury J.M."/>
            <person name="Barbosa-Neto J.F."/>
            <person name="Bothwell J.H."/>
            <person name="Bouget F.Y."/>
            <person name="Brillet L."/>
            <person name="Cabello-Hurtado F."/>
            <person name="Capella-Gutierrez S."/>
            <person name="Charrier B."/>
            <person name="Cladiere L."/>
            <person name="Cock J.M."/>
            <person name="Coelho S.M."/>
            <person name="Colleoni C."/>
            <person name="Czjzek M."/>
            <person name="Da Silva C."/>
            <person name="Delage L."/>
            <person name="Denoeud F."/>
            <person name="Deschamps P."/>
            <person name="Dittami S.M."/>
            <person name="Gabaldon T."/>
            <person name="Gachon C.M."/>
            <person name="Groisillier A."/>
            <person name="Herve C."/>
            <person name="Jabbari K."/>
            <person name="Katinka M."/>
            <person name="Kloareg B."/>
            <person name="Kowalczyk N."/>
            <person name="Labadie K."/>
            <person name="Leblanc C."/>
            <person name="Lopez P.J."/>
            <person name="McLachlan D.H."/>
            <person name="Meslet-Cladiere L."/>
            <person name="Moustafa A."/>
            <person name="Nehr Z."/>
            <person name="Nyvall Collen P."/>
            <person name="Panaud O."/>
            <person name="Partensky F."/>
            <person name="Poulain J."/>
            <person name="Rensing S.A."/>
            <person name="Rousvoal S."/>
            <person name="Samson G."/>
            <person name="Symeonidi A."/>
            <person name="Weissenbach J."/>
            <person name="Zambounis A."/>
            <person name="Wincker P."/>
            <person name="Boyen C."/>
        </authorList>
    </citation>
    <scope>NUCLEOTIDE SEQUENCE [LARGE SCALE GENOMIC DNA]</scope>
    <source>
        <strain evidence="3">cv. Stackhouse</strain>
    </source>
</reference>
<feature type="compositionally biased region" description="Polar residues" evidence="1">
    <location>
        <begin position="30"/>
        <end position="42"/>
    </location>
</feature>
<dbReference type="Pfam" id="PF10217">
    <property type="entry name" value="DUF2039"/>
    <property type="match status" value="1"/>
</dbReference>
<organism evidence="2 3">
    <name type="scientific">Chondrus crispus</name>
    <name type="common">Carrageen Irish moss</name>
    <name type="synonym">Polymorpha crispa</name>
    <dbReference type="NCBI Taxonomy" id="2769"/>
    <lineage>
        <taxon>Eukaryota</taxon>
        <taxon>Rhodophyta</taxon>
        <taxon>Florideophyceae</taxon>
        <taxon>Rhodymeniophycidae</taxon>
        <taxon>Gigartinales</taxon>
        <taxon>Gigartinaceae</taxon>
        <taxon>Chondrus</taxon>
    </lineage>
</organism>
<dbReference type="PANTHER" id="PTHR22876:SF5">
    <property type="entry name" value="CHROMOSOME 9 OPEN READING FRAME 85"/>
    <property type="match status" value="1"/>
</dbReference>
<dbReference type="PhylomeDB" id="R7QFT8"/>
<accession>R7QFT8</accession>
<dbReference type="InterPro" id="IPR019351">
    <property type="entry name" value="DUF2039"/>
</dbReference>
<dbReference type="KEGG" id="ccp:CHC_T00005618001"/>
<dbReference type="EMBL" id="HG001834">
    <property type="protein sequence ID" value="CDF37387.1"/>
    <property type="molecule type" value="Genomic_DNA"/>
</dbReference>
<feature type="region of interest" description="Disordered" evidence="1">
    <location>
        <begin position="137"/>
        <end position="161"/>
    </location>
</feature>
<evidence type="ECO:0000256" key="1">
    <source>
        <dbReference type="SAM" id="MobiDB-lite"/>
    </source>
</evidence>